<name>U4LC84_PYROM</name>
<keyword evidence="4" id="KW-0963">Cytoplasm</keyword>
<proteinExistence type="predicted"/>
<feature type="region of interest" description="Disordered" evidence="5">
    <location>
        <begin position="898"/>
        <end position="931"/>
    </location>
</feature>
<feature type="compositionally biased region" description="Gly residues" evidence="5">
    <location>
        <begin position="903"/>
        <end position="913"/>
    </location>
</feature>
<accession>U4LC84</accession>
<feature type="compositionally biased region" description="Low complexity" evidence="5">
    <location>
        <begin position="127"/>
        <end position="138"/>
    </location>
</feature>
<dbReference type="InterPro" id="IPR008847">
    <property type="entry name" value="Suf"/>
</dbReference>
<evidence type="ECO:0000256" key="1">
    <source>
        <dbReference type="ARBA" id="ARBA00002863"/>
    </source>
</evidence>
<dbReference type="GO" id="GO:0005634">
    <property type="term" value="C:nucleus"/>
    <property type="evidence" value="ECO:0007669"/>
    <property type="project" value="UniProtKB-SubCell"/>
</dbReference>
<feature type="region of interest" description="Disordered" evidence="5">
    <location>
        <begin position="554"/>
        <end position="591"/>
    </location>
</feature>
<dbReference type="Pfam" id="PF05843">
    <property type="entry name" value="Suf"/>
    <property type="match status" value="1"/>
</dbReference>
<feature type="region of interest" description="Disordered" evidence="5">
    <location>
        <begin position="828"/>
        <end position="875"/>
    </location>
</feature>
<dbReference type="eggNOG" id="KOG1914">
    <property type="taxonomic scope" value="Eukaryota"/>
</dbReference>
<dbReference type="AlphaFoldDB" id="U4LC84"/>
<dbReference type="SMART" id="SM00386">
    <property type="entry name" value="HAT"/>
    <property type="match status" value="6"/>
</dbReference>
<dbReference type="GO" id="GO:0005737">
    <property type="term" value="C:cytoplasm"/>
    <property type="evidence" value="ECO:0007669"/>
    <property type="project" value="UniProtKB-SubCell"/>
</dbReference>
<comment type="function">
    <text evidence="1 4">Component of the cleavage factor IA (CFIA) complex, which is involved in the endonucleolytic cleavage during polyadenylation-dependent pre-mRNA 3'-end formation.</text>
</comment>
<dbReference type="Gene3D" id="1.25.40.1040">
    <property type="match status" value="2"/>
</dbReference>
<organism evidence="7 8">
    <name type="scientific">Pyronema omphalodes (strain CBS 100304)</name>
    <name type="common">Pyronema confluens</name>
    <dbReference type="NCBI Taxonomy" id="1076935"/>
    <lineage>
        <taxon>Eukaryota</taxon>
        <taxon>Fungi</taxon>
        <taxon>Dikarya</taxon>
        <taxon>Ascomycota</taxon>
        <taxon>Pezizomycotina</taxon>
        <taxon>Pezizomycetes</taxon>
        <taxon>Pezizales</taxon>
        <taxon>Pyronemataceae</taxon>
        <taxon>Pyronema</taxon>
    </lineage>
</organism>
<feature type="compositionally biased region" description="Acidic residues" evidence="5">
    <location>
        <begin position="55"/>
        <end position="74"/>
    </location>
</feature>
<dbReference type="GO" id="GO:0003729">
    <property type="term" value="F:mRNA binding"/>
    <property type="evidence" value="ECO:0007669"/>
    <property type="project" value="TreeGrafter"/>
</dbReference>
<evidence type="ECO:0000256" key="4">
    <source>
        <dbReference type="RuleBase" id="RU369035"/>
    </source>
</evidence>
<evidence type="ECO:0000256" key="5">
    <source>
        <dbReference type="SAM" id="MobiDB-lite"/>
    </source>
</evidence>
<feature type="compositionally biased region" description="Polar residues" evidence="5">
    <location>
        <begin position="78"/>
        <end position="96"/>
    </location>
</feature>
<evidence type="ECO:0000313" key="8">
    <source>
        <dbReference type="Proteomes" id="UP000018144"/>
    </source>
</evidence>
<dbReference type="OMA" id="VQLWSVY"/>
<dbReference type="PANTHER" id="PTHR19980">
    <property type="entry name" value="RNA CLEAVAGE STIMULATION FACTOR"/>
    <property type="match status" value="1"/>
</dbReference>
<evidence type="ECO:0000313" key="7">
    <source>
        <dbReference type="EMBL" id="CCX17443.1"/>
    </source>
</evidence>
<dbReference type="InterPro" id="IPR011990">
    <property type="entry name" value="TPR-like_helical_dom_sf"/>
</dbReference>
<feature type="compositionally biased region" description="Acidic residues" evidence="5">
    <location>
        <begin position="556"/>
        <end position="574"/>
    </location>
</feature>
<evidence type="ECO:0000256" key="2">
    <source>
        <dbReference type="ARBA" id="ARBA00022737"/>
    </source>
</evidence>
<dbReference type="GO" id="GO:0180010">
    <property type="term" value="P:co-transcriptional mRNA 3'-end processing, cleavage and polyadenylation pathway"/>
    <property type="evidence" value="ECO:0007669"/>
    <property type="project" value="UniProtKB-UniRule"/>
</dbReference>
<comment type="subcellular location">
    <subcellularLocation>
        <location evidence="4">Nucleus</location>
    </subcellularLocation>
    <subcellularLocation>
        <location evidence="4">Cytoplasm</location>
    </subcellularLocation>
    <text evidence="4">Nucleus and/or cytoplasm.</text>
</comment>
<dbReference type="STRING" id="1076935.U4LC84"/>
<keyword evidence="8" id="KW-1185">Reference proteome</keyword>
<reference evidence="7 8" key="1">
    <citation type="journal article" date="2013" name="PLoS Genet.">
        <title>The genome and development-dependent transcriptomes of Pyronema confluens: a window into fungal evolution.</title>
        <authorList>
            <person name="Traeger S."/>
            <person name="Altegoer F."/>
            <person name="Freitag M."/>
            <person name="Gabaldon T."/>
            <person name="Kempken F."/>
            <person name="Kumar A."/>
            <person name="Marcet-Houben M."/>
            <person name="Poggeler S."/>
            <person name="Stajich J.E."/>
            <person name="Nowrousian M."/>
        </authorList>
    </citation>
    <scope>NUCLEOTIDE SEQUENCE [LARGE SCALE GENOMIC DNA]</scope>
    <source>
        <strain evidence="8">CBS 100304</strain>
        <tissue evidence="7">Vegetative mycelium</tissue>
    </source>
</reference>
<feature type="domain" description="Suppressor of forked" evidence="6">
    <location>
        <begin position="171"/>
        <end position="770"/>
    </location>
</feature>
<feature type="compositionally biased region" description="Pro residues" evidence="5">
    <location>
        <begin position="828"/>
        <end position="841"/>
    </location>
</feature>
<keyword evidence="3 4" id="KW-0539">Nucleus</keyword>
<dbReference type="InterPro" id="IPR003107">
    <property type="entry name" value="HAT"/>
</dbReference>
<dbReference type="OrthoDB" id="26282at2759"/>
<evidence type="ECO:0000256" key="3">
    <source>
        <dbReference type="ARBA" id="ARBA00023242"/>
    </source>
</evidence>
<gene>
    <name evidence="7" type="ORF">PCON_04447</name>
</gene>
<sequence>MADADEIPVSAAEQAFLAAMNDEQEAPIIDDARESSVTADGTTPPEINGQVGEERDSEEMVPQEDQAQEEEAEQAEQNPSETTSVASRRDSTVPSISSPPRPTTAGAHDSAIPVSESISVQKDEAPDATPSAPTTPATPVIVQGANWEASPSKGAQKNAPGKRKRLAQDLVGQLEDRTQENPRGDVEAWLQLIEEHKRKSKFDDARAVYEKFFVHFPQAAQQWTAYVKMELDNNELGRVENLFSRALLAVPDVGLWGLYLDYIRRRNNLTNDPNGKARTIISQAYDFVLNNIGFDKEAGRIWQDQIAFVKSGPGNVGGTGWMDQQKMDMLRKVYQKAVTQPVIGVEAMWREYDSFEHALNKITAKKFLQERSPSFMTARACLVELTNLTRGLRRETIPRLPPAPGYDGEDDWNYQVALWKKWIKWEKEDPIVLSKEDPAAFRNRIIYAYKQALMALRFWPDMWFEAAEYCFDNDMEAQGMEFLKQGLQANPESTLLTFKYAERLEHSTPAQDGEAAAVHKGQLVRKPYNDLLDTLYALYAKMQTREKDEIAKIEEEMAGDDDQSPIDDDDDEEDQRPTSQNPKEQKINEVKEKSKVEMLKLSKVISAVWINLMRAMRRIQGHGRVNEPLGGSRQIFADARKRGKITSDVYVASALIEYHCYRDPAALKIFERGMKLFPEDEDFALEYLKHLVNINDITNARAMFETFVSKVAPSKCQRVYQFFHHYEAHYGDLIQVYKLERRMAELYPTDANLEIFSSRYSYHTVDPCQYRPVISPQHQLRPKAMIPLPPEAAVAAAVAAGLPLPPPPPFMAGVGAVPPIPPLPGMPMGLPNPPIAPPAPQPNMRIGSPKRAANDDDDFSNRARKLPRADSPVPVLKGAAGRRLNQIKQQQAAAAAAAAANQGGQGQQQGGQQQGQQRKEERQYVKREKGQDTNGIPEAVWNLLTMIPGAERYNAVRFRPEAMVGLLAGTNIPPSQGW</sequence>
<keyword evidence="4" id="KW-0507">mRNA processing</keyword>
<protein>
    <recommendedName>
        <fullName evidence="4">mRNA 3'-end-processing protein RNA14</fullName>
    </recommendedName>
</protein>
<feature type="compositionally biased region" description="Basic and acidic residues" evidence="5">
    <location>
        <begin position="917"/>
        <end position="931"/>
    </location>
</feature>
<feature type="region of interest" description="Disordered" evidence="5">
    <location>
        <begin position="15"/>
        <end position="138"/>
    </location>
</feature>
<dbReference type="EMBL" id="HF936646">
    <property type="protein sequence ID" value="CCX17443.1"/>
    <property type="molecule type" value="Genomic_DNA"/>
</dbReference>
<dbReference type="InterPro" id="IPR045243">
    <property type="entry name" value="Rna14-like"/>
</dbReference>
<dbReference type="SUPFAM" id="SSF48452">
    <property type="entry name" value="TPR-like"/>
    <property type="match status" value="2"/>
</dbReference>
<evidence type="ECO:0000259" key="6">
    <source>
        <dbReference type="Pfam" id="PF05843"/>
    </source>
</evidence>
<dbReference type="PANTHER" id="PTHR19980:SF0">
    <property type="entry name" value="CLEAVAGE STIMULATION FACTOR SUBUNIT 3"/>
    <property type="match status" value="1"/>
</dbReference>
<dbReference type="Proteomes" id="UP000018144">
    <property type="component" value="Unassembled WGS sequence"/>
</dbReference>
<keyword evidence="2" id="KW-0677">Repeat</keyword>